<proteinExistence type="predicted"/>
<reference evidence="1" key="1">
    <citation type="submission" date="2019-09" db="EMBL/GenBank/DDBJ databases">
        <authorList>
            <person name="Ashton P.M."/>
            <person name="Dallman T."/>
            <person name="Nair S."/>
            <person name="De Pinna E."/>
            <person name="Peters T."/>
            <person name="Grant K."/>
        </authorList>
    </citation>
    <scope>NUCLEOTIDE SEQUENCE</scope>
    <source>
        <strain evidence="1">804450</strain>
    </source>
</reference>
<dbReference type="AlphaFoldDB" id="A0A3V2FQQ9"/>
<protein>
    <submittedName>
        <fullName evidence="1">Uncharacterized protein</fullName>
    </submittedName>
</protein>
<comment type="caution">
    <text evidence="1">The sequence shown here is derived from an EMBL/GenBank/DDBJ whole genome shotgun (WGS) entry which is preliminary data.</text>
</comment>
<accession>A0A3V2FQQ9</accession>
<name>A0A3V2FQQ9_SALET</name>
<evidence type="ECO:0000313" key="1">
    <source>
        <dbReference type="EMBL" id="ECW7871814.1"/>
    </source>
</evidence>
<organism evidence="1">
    <name type="scientific">Salmonella enterica I</name>
    <dbReference type="NCBI Taxonomy" id="59201"/>
    <lineage>
        <taxon>Bacteria</taxon>
        <taxon>Pseudomonadati</taxon>
        <taxon>Pseudomonadota</taxon>
        <taxon>Gammaproteobacteria</taxon>
        <taxon>Enterobacterales</taxon>
        <taxon>Enterobacteriaceae</taxon>
        <taxon>Salmonella</taxon>
    </lineage>
</organism>
<gene>
    <name evidence="1" type="ORF">F3550_23450</name>
</gene>
<sequence length="81" mass="9172">MGNYTIRTSEKDDAIIKDVQEYLGVSTVSKAFLVSISKVKEQNETILKLQRELAQERKRSQSMSAGIADFEVSMARLFTLK</sequence>
<dbReference type="EMBL" id="AAKXPG010000053">
    <property type="protein sequence ID" value="ECW7871814.1"/>
    <property type="molecule type" value="Genomic_DNA"/>
</dbReference>